<reference evidence="2 3" key="1">
    <citation type="submission" date="2019-03" db="EMBL/GenBank/DDBJ databases">
        <title>Ramlibacter sp. 18x22-1, whole genome shotgun sequence.</title>
        <authorList>
            <person name="Zhang X."/>
            <person name="Feng G."/>
            <person name="Zhu H."/>
        </authorList>
    </citation>
    <scope>NUCLEOTIDE SEQUENCE [LARGE SCALE GENOMIC DNA]</scope>
    <source>
        <strain evidence="2 3">18x22-1</strain>
    </source>
</reference>
<feature type="signal peptide" evidence="1">
    <location>
        <begin position="1"/>
        <end position="25"/>
    </location>
</feature>
<organism evidence="2 3">
    <name type="scientific">Ramlibacter humi</name>
    <dbReference type="NCBI Taxonomy" id="2530451"/>
    <lineage>
        <taxon>Bacteria</taxon>
        <taxon>Pseudomonadati</taxon>
        <taxon>Pseudomonadota</taxon>
        <taxon>Betaproteobacteria</taxon>
        <taxon>Burkholderiales</taxon>
        <taxon>Comamonadaceae</taxon>
        <taxon>Ramlibacter</taxon>
    </lineage>
</organism>
<dbReference type="EMBL" id="SMLK01000003">
    <property type="protein sequence ID" value="TFZ01817.1"/>
    <property type="molecule type" value="Genomic_DNA"/>
</dbReference>
<evidence type="ECO:0000256" key="1">
    <source>
        <dbReference type="SAM" id="SignalP"/>
    </source>
</evidence>
<dbReference type="RefSeq" id="WP_135249917.1">
    <property type="nucleotide sequence ID" value="NZ_SMLK01000003.1"/>
</dbReference>
<evidence type="ECO:0008006" key="4">
    <source>
        <dbReference type="Google" id="ProtNLM"/>
    </source>
</evidence>
<feature type="chain" id="PRO_5021340348" description="Carboxypeptidase regulatory-like domain-containing protein" evidence="1">
    <location>
        <begin position="26"/>
        <end position="232"/>
    </location>
</feature>
<protein>
    <recommendedName>
        <fullName evidence="4">Carboxypeptidase regulatory-like domain-containing protein</fullName>
    </recommendedName>
</protein>
<gene>
    <name evidence="2" type="ORF">EZ216_11535</name>
</gene>
<proteinExistence type="predicted"/>
<evidence type="ECO:0000313" key="2">
    <source>
        <dbReference type="EMBL" id="TFZ01817.1"/>
    </source>
</evidence>
<accession>A0A4Z0BR78</accession>
<evidence type="ECO:0000313" key="3">
    <source>
        <dbReference type="Proteomes" id="UP000297839"/>
    </source>
</evidence>
<sequence length="232" mass="24990">MTVVKRVMQIGGAIGAMALLAYCQAALGPGGSVVMEADTNRPLPGAQVTLDCETSRGLEGSEVLRRVTRTTDAQGRYYFDRGDVFGCLFGSLHVEKEGYVNLSPGEIVYKNAGGLGLAMIRAERATLHRLSLSASSMQWHVEAVRKPGARLAYEYSRAHEQFLTARELAQSPEERAYVAANICGPLLQVQASLTPQDLAALAGEPKQWTGKVFLPVDPPAAEAWCQAARQSP</sequence>
<dbReference type="Proteomes" id="UP000297839">
    <property type="component" value="Unassembled WGS sequence"/>
</dbReference>
<comment type="caution">
    <text evidence="2">The sequence shown here is derived from an EMBL/GenBank/DDBJ whole genome shotgun (WGS) entry which is preliminary data.</text>
</comment>
<dbReference type="AlphaFoldDB" id="A0A4Z0BR78"/>
<keyword evidence="3" id="KW-1185">Reference proteome</keyword>
<name>A0A4Z0BR78_9BURK</name>
<keyword evidence="1" id="KW-0732">Signal</keyword>